<evidence type="ECO:0000313" key="2">
    <source>
        <dbReference type="EMBL" id="KAJ1107560.1"/>
    </source>
</evidence>
<comment type="caution">
    <text evidence="2">The sequence shown here is derived from an EMBL/GenBank/DDBJ whole genome shotgun (WGS) entry which is preliminary data.</text>
</comment>
<name>A0AAV7MXU0_PLEWA</name>
<keyword evidence="3" id="KW-1185">Reference proteome</keyword>
<accession>A0AAV7MXU0</accession>
<proteinExistence type="predicted"/>
<evidence type="ECO:0000256" key="1">
    <source>
        <dbReference type="SAM" id="MobiDB-lite"/>
    </source>
</evidence>
<sequence length="120" mass="13639">MKERISKQEEEVRARKAHTFNHDRLDYEYGRIYTFARKYDALRAKEKCNTVGKSDATLSNTDISLDLGPSADEAPQQKLDFHGEMRLIHLAMPQSIRGRGQGRGGTKRGGERGEGKVFKE</sequence>
<reference evidence="2" key="1">
    <citation type="journal article" date="2022" name="bioRxiv">
        <title>Sequencing and chromosome-scale assembly of the giantPleurodeles waltlgenome.</title>
        <authorList>
            <person name="Brown T."/>
            <person name="Elewa A."/>
            <person name="Iarovenko S."/>
            <person name="Subramanian E."/>
            <person name="Araus A.J."/>
            <person name="Petzold A."/>
            <person name="Susuki M."/>
            <person name="Suzuki K.-i.T."/>
            <person name="Hayashi T."/>
            <person name="Toyoda A."/>
            <person name="Oliveira C."/>
            <person name="Osipova E."/>
            <person name="Leigh N.D."/>
            <person name="Simon A."/>
            <person name="Yun M.H."/>
        </authorList>
    </citation>
    <scope>NUCLEOTIDE SEQUENCE</scope>
    <source>
        <strain evidence="2">20211129_DDA</strain>
        <tissue evidence="2">Liver</tissue>
    </source>
</reference>
<feature type="region of interest" description="Disordered" evidence="1">
    <location>
        <begin position="93"/>
        <end position="120"/>
    </location>
</feature>
<organism evidence="2 3">
    <name type="scientific">Pleurodeles waltl</name>
    <name type="common">Iberian ribbed newt</name>
    <dbReference type="NCBI Taxonomy" id="8319"/>
    <lineage>
        <taxon>Eukaryota</taxon>
        <taxon>Metazoa</taxon>
        <taxon>Chordata</taxon>
        <taxon>Craniata</taxon>
        <taxon>Vertebrata</taxon>
        <taxon>Euteleostomi</taxon>
        <taxon>Amphibia</taxon>
        <taxon>Batrachia</taxon>
        <taxon>Caudata</taxon>
        <taxon>Salamandroidea</taxon>
        <taxon>Salamandridae</taxon>
        <taxon>Pleurodelinae</taxon>
        <taxon>Pleurodeles</taxon>
    </lineage>
</organism>
<dbReference type="EMBL" id="JANPWB010000013">
    <property type="protein sequence ID" value="KAJ1107560.1"/>
    <property type="molecule type" value="Genomic_DNA"/>
</dbReference>
<feature type="compositionally biased region" description="Basic and acidic residues" evidence="1">
    <location>
        <begin position="108"/>
        <end position="120"/>
    </location>
</feature>
<dbReference type="AlphaFoldDB" id="A0AAV7MXU0"/>
<evidence type="ECO:0000313" key="3">
    <source>
        <dbReference type="Proteomes" id="UP001066276"/>
    </source>
</evidence>
<dbReference type="Proteomes" id="UP001066276">
    <property type="component" value="Chromosome 9"/>
</dbReference>
<protein>
    <submittedName>
        <fullName evidence="2">Uncharacterized protein</fullName>
    </submittedName>
</protein>
<gene>
    <name evidence="2" type="ORF">NDU88_004950</name>
</gene>